<evidence type="ECO:0000313" key="6">
    <source>
        <dbReference type="EMBL" id="RGZ50351.1"/>
    </source>
</evidence>
<dbReference type="EMBL" id="QSEF01000004">
    <property type="protein sequence ID" value="RGZ50351.1"/>
    <property type="molecule type" value="Genomic_DNA"/>
</dbReference>
<evidence type="ECO:0008006" key="14">
    <source>
        <dbReference type="Google" id="ProtNLM"/>
    </source>
</evidence>
<dbReference type="Proteomes" id="UP000261088">
    <property type="component" value="Unassembled WGS sequence"/>
</dbReference>
<sequence>MKKIVLMVAVVACVAFASQGVQASTVQVSVENVMQDDFVKIEVKELPQAVQDAIAKSYEGSTVKEAYVAGADGAKKYKVVLVDKDQKEQTVVLNEKGEVIE</sequence>
<organism evidence="3 12">
    <name type="scientific">Parabacteroides merdae</name>
    <dbReference type="NCBI Taxonomy" id="46503"/>
    <lineage>
        <taxon>Bacteria</taxon>
        <taxon>Pseudomonadati</taxon>
        <taxon>Bacteroidota</taxon>
        <taxon>Bacteroidia</taxon>
        <taxon>Bacteroidales</taxon>
        <taxon>Tannerellaceae</taxon>
        <taxon>Parabacteroides</taxon>
    </lineage>
</organism>
<dbReference type="Proteomes" id="UP000448908">
    <property type="component" value="Unassembled WGS sequence"/>
</dbReference>
<evidence type="ECO:0000313" key="12">
    <source>
        <dbReference type="Proteomes" id="UP000448908"/>
    </source>
</evidence>
<evidence type="ECO:0000313" key="9">
    <source>
        <dbReference type="Proteomes" id="UP000283732"/>
    </source>
</evidence>
<dbReference type="EMBL" id="WNCN01000030">
    <property type="protein sequence ID" value="MTU41185.1"/>
    <property type="molecule type" value="Genomic_DNA"/>
</dbReference>
<feature type="chain" id="PRO_5044584848" description="Beta-lactamase-inhibitor-like PepSY-like domain-containing protein" evidence="1">
    <location>
        <begin position="24"/>
        <end position="101"/>
    </location>
</feature>
<dbReference type="Proteomes" id="UP000285173">
    <property type="component" value="Unassembled WGS sequence"/>
</dbReference>
<dbReference type="Proteomes" id="UP000434916">
    <property type="component" value="Unassembled WGS sequence"/>
</dbReference>
<gene>
    <name evidence="7" type="ORF">DW191_08770</name>
    <name evidence="6" type="ORF">DW986_03600</name>
    <name evidence="5" type="ORF">DXB61_02995</name>
    <name evidence="2" type="ORF">GMD82_17410</name>
    <name evidence="3" type="ORF">GMD92_15535</name>
    <name evidence="4" type="ORF">GME02_02440</name>
</gene>
<dbReference type="Proteomes" id="UP000482671">
    <property type="component" value="Unassembled WGS sequence"/>
</dbReference>
<comment type="caution">
    <text evidence="3">The sequence shown here is derived from an EMBL/GenBank/DDBJ whole genome shotgun (WGS) entry which is preliminary data.</text>
</comment>
<evidence type="ECO:0000313" key="5">
    <source>
        <dbReference type="EMBL" id="RGN53850.1"/>
    </source>
</evidence>
<evidence type="ECO:0000313" key="13">
    <source>
        <dbReference type="Proteomes" id="UP000482671"/>
    </source>
</evidence>
<evidence type="ECO:0000256" key="1">
    <source>
        <dbReference type="SAM" id="SignalP"/>
    </source>
</evidence>
<dbReference type="SUPFAM" id="SSF160574">
    <property type="entry name" value="BT0923-like"/>
    <property type="match status" value="1"/>
</dbReference>
<accession>A0A351E0B5</accession>
<dbReference type="EMBL" id="QSUP01000002">
    <property type="protein sequence ID" value="RGN53850.1"/>
    <property type="molecule type" value="Genomic_DNA"/>
</dbReference>
<evidence type="ECO:0000313" key="8">
    <source>
        <dbReference type="Proteomes" id="UP000261088"/>
    </source>
</evidence>
<evidence type="ECO:0000313" key="4">
    <source>
        <dbReference type="EMBL" id="MTV00544.1"/>
    </source>
</evidence>
<proteinExistence type="predicted"/>
<dbReference type="STRING" id="46503.ERS852463_03226"/>
<reference evidence="8 9" key="1">
    <citation type="submission" date="2018-08" db="EMBL/GenBank/DDBJ databases">
        <title>A genome reference for cultivated species of the human gut microbiota.</title>
        <authorList>
            <person name="Zou Y."/>
            <person name="Xue W."/>
            <person name="Luo G."/>
        </authorList>
    </citation>
    <scope>NUCLEOTIDE SEQUENCE [LARGE SCALE GENOMIC DNA]</scope>
    <source>
        <strain evidence="7 9">AM16-50</strain>
        <strain evidence="6 10">AM50-15</strain>
        <strain evidence="5 8">OM05-11AA</strain>
    </source>
</reference>
<evidence type="ECO:0000313" key="3">
    <source>
        <dbReference type="EMBL" id="MTU70439.1"/>
    </source>
</evidence>
<evidence type="ECO:0000313" key="7">
    <source>
        <dbReference type="EMBL" id="RHH77640.1"/>
    </source>
</evidence>
<keyword evidence="1" id="KW-0732">Signal</keyword>
<keyword evidence="11" id="KW-1185">Reference proteome</keyword>
<evidence type="ECO:0000313" key="11">
    <source>
        <dbReference type="Proteomes" id="UP000434916"/>
    </source>
</evidence>
<dbReference type="RefSeq" id="WP_005648700.1">
    <property type="nucleotide sequence ID" value="NZ_CABIXG010000008.1"/>
</dbReference>
<feature type="signal peptide" evidence="1">
    <location>
        <begin position="1"/>
        <end position="23"/>
    </location>
</feature>
<reference evidence="11 12" key="2">
    <citation type="journal article" date="2019" name="Nat. Med.">
        <title>A library of human gut bacterial isolates paired with longitudinal multiomics data enables mechanistic microbiome research.</title>
        <authorList>
            <person name="Poyet M."/>
            <person name="Groussin M."/>
            <person name="Gibbons S.M."/>
            <person name="Avila-Pacheco J."/>
            <person name="Jiang X."/>
            <person name="Kearney S.M."/>
            <person name="Perrotta A.R."/>
            <person name="Berdy B."/>
            <person name="Zhao S."/>
            <person name="Lieberman T.D."/>
            <person name="Swanson P.K."/>
            <person name="Smith M."/>
            <person name="Roesemann S."/>
            <person name="Alexander J.E."/>
            <person name="Rich S.A."/>
            <person name="Livny J."/>
            <person name="Vlamakis H."/>
            <person name="Clish C."/>
            <person name="Bullock K."/>
            <person name="Deik A."/>
            <person name="Scott J."/>
            <person name="Pierce K.A."/>
            <person name="Xavier R.J."/>
            <person name="Alm E.J."/>
        </authorList>
    </citation>
    <scope>NUCLEOTIDE SEQUENCE [LARGE SCALE GENOMIC DNA]</scope>
    <source>
        <strain evidence="4 13">BIOML-A11</strain>
        <strain evidence="3 12">BIOML-A16</strain>
        <strain evidence="2 11">BIOML-A29</strain>
    </source>
</reference>
<evidence type="ECO:0000313" key="10">
    <source>
        <dbReference type="Proteomes" id="UP000285173"/>
    </source>
</evidence>
<dbReference type="AlphaFoldDB" id="A0A351E0B5"/>
<dbReference type="Gene3D" id="3.10.450.360">
    <property type="match status" value="1"/>
</dbReference>
<name>A0A351E0B5_9BACT</name>
<dbReference type="EMBL" id="WNDD01000002">
    <property type="protein sequence ID" value="MTV00544.1"/>
    <property type="molecule type" value="Genomic_DNA"/>
</dbReference>
<protein>
    <recommendedName>
        <fullName evidence="14">Beta-lactamase-inhibitor-like PepSY-like domain-containing protein</fullName>
    </recommendedName>
</protein>
<dbReference type="EMBL" id="WNDA01000027">
    <property type="protein sequence ID" value="MTU70439.1"/>
    <property type="molecule type" value="Genomic_DNA"/>
</dbReference>
<dbReference type="Proteomes" id="UP000283732">
    <property type="component" value="Unassembled WGS sequence"/>
</dbReference>
<evidence type="ECO:0000313" key="2">
    <source>
        <dbReference type="EMBL" id="MTU41185.1"/>
    </source>
</evidence>
<dbReference type="EMBL" id="QRKC01000003">
    <property type="protein sequence ID" value="RHH77640.1"/>
    <property type="molecule type" value="Genomic_DNA"/>
</dbReference>